<sequence>MYRIFLNRKTLCCAQIKNVQAMSNRCLKPSAYVKEFAEWFLEGFGLKQSTNRAQKKINIVLICRKDYFAHPRKASKKVERKFRDDVEIENVIAQIAIDGVDTKVRRVYLEDIDIKQQMQIMSTADVLIGVHGAGMTHALFLPQNSGVIEIVPSQYGGRIHFQYLSTWAGHVYTTIGASGPDDAITPNFDQLKSALPTVIAKILN</sequence>
<dbReference type="PANTHER" id="PTHR20961">
    <property type="entry name" value="GLYCOSYLTRANSFERASE"/>
    <property type="match status" value="1"/>
</dbReference>
<feature type="domain" description="Glycosyltransferase 61 catalytic" evidence="4">
    <location>
        <begin position="41"/>
        <end position="148"/>
    </location>
</feature>
<evidence type="ECO:0000256" key="2">
    <source>
        <dbReference type="ARBA" id="ARBA00022679"/>
    </source>
</evidence>
<keyword evidence="3" id="KW-0325">Glycoprotein</keyword>
<organism evidence="5 6">
    <name type="scientific">Reticulomyxa filosa</name>
    <dbReference type="NCBI Taxonomy" id="46433"/>
    <lineage>
        <taxon>Eukaryota</taxon>
        <taxon>Sar</taxon>
        <taxon>Rhizaria</taxon>
        <taxon>Retaria</taxon>
        <taxon>Foraminifera</taxon>
        <taxon>Monothalamids</taxon>
        <taxon>Reticulomyxidae</taxon>
        <taxon>Reticulomyxa</taxon>
    </lineage>
</organism>
<keyword evidence="1" id="KW-0328">Glycosyltransferase</keyword>
<keyword evidence="6" id="KW-1185">Reference proteome</keyword>
<evidence type="ECO:0000313" key="5">
    <source>
        <dbReference type="EMBL" id="ETO23171.1"/>
    </source>
</evidence>
<comment type="caution">
    <text evidence="5">The sequence shown here is derived from an EMBL/GenBank/DDBJ whole genome shotgun (WGS) entry which is preliminary data.</text>
</comment>
<dbReference type="AlphaFoldDB" id="X6NAV2"/>
<reference evidence="5 6" key="1">
    <citation type="journal article" date="2013" name="Curr. Biol.">
        <title>The Genome of the Foraminiferan Reticulomyxa filosa.</title>
        <authorList>
            <person name="Glockner G."/>
            <person name="Hulsmann N."/>
            <person name="Schleicher M."/>
            <person name="Noegel A.A."/>
            <person name="Eichinger L."/>
            <person name="Gallinger C."/>
            <person name="Pawlowski J."/>
            <person name="Sierra R."/>
            <person name="Euteneuer U."/>
            <person name="Pillet L."/>
            <person name="Moustafa A."/>
            <person name="Platzer M."/>
            <person name="Groth M."/>
            <person name="Szafranski K."/>
            <person name="Schliwa M."/>
        </authorList>
    </citation>
    <scope>NUCLEOTIDE SEQUENCE [LARGE SCALE GENOMIC DNA]</scope>
</reference>
<evidence type="ECO:0000256" key="1">
    <source>
        <dbReference type="ARBA" id="ARBA00022676"/>
    </source>
</evidence>
<dbReference type="InterPro" id="IPR007657">
    <property type="entry name" value="Glycosyltransferase_61"/>
</dbReference>
<evidence type="ECO:0000259" key="4">
    <source>
        <dbReference type="Pfam" id="PF04577"/>
    </source>
</evidence>
<proteinExistence type="predicted"/>
<name>X6NAV2_RETFI</name>
<dbReference type="OrthoDB" id="529273at2759"/>
<dbReference type="EMBL" id="ASPP01010142">
    <property type="protein sequence ID" value="ETO23171.1"/>
    <property type="molecule type" value="Genomic_DNA"/>
</dbReference>
<gene>
    <name evidence="5" type="ORF">RFI_14013</name>
</gene>
<evidence type="ECO:0000256" key="3">
    <source>
        <dbReference type="ARBA" id="ARBA00023180"/>
    </source>
</evidence>
<dbReference type="InterPro" id="IPR049625">
    <property type="entry name" value="Glyco_transf_61_cat"/>
</dbReference>
<dbReference type="GO" id="GO:0016757">
    <property type="term" value="F:glycosyltransferase activity"/>
    <property type="evidence" value="ECO:0007669"/>
    <property type="project" value="UniProtKB-KW"/>
</dbReference>
<evidence type="ECO:0000313" key="6">
    <source>
        <dbReference type="Proteomes" id="UP000023152"/>
    </source>
</evidence>
<dbReference type="Pfam" id="PF04577">
    <property type="entry name" value="Glyco_transf_61"/>
    <property type="match status" value="1"/>
</dbReference>
<accession>X6NAV2</accession>
<keyword evidence="2 5" id="KW-0808">Transferase</keyword>
<dbReference type="Proteomes" id="UP000023152">
    <property type="component" value="Unassembled WGS sequence"/>
</dbReference>
<protein>
    <submittedName>
        <fullName evidence="5">Glycosyltransferase</fullName>
    </submittedName>
</protein>